<dbReference type="RefSeq" id="WP_154536909.1">
    <property type="nucleotide sequence ID" value="NZ_VUNE01000001.1"/>
</dbReference>
<dbReference type="PANTHER" id="PTHR21085:SF0">
    <property type="entry name" value="CHORISMATE SYNTHASE"/>
    <property type="match status" value="1"/>
</dbReference>
<keyword evidence="7 11" id="KW-0274">FAD</keyword>
<feature type="binding site" evidence="11">
    <location>
        <position position="330"/>
    </location>
    <ligand>
        <name>FMN</name>
        <dbReference type="ChEBI" id="CHEBI:58210"/>
    </ligand>
</feature>
<evidence type="ECO:0000256" key="5">
    <source>
        <dbReference type="ARBA" id="ARBA00022630"/>
    </source>
</evidence>
<evidence type="ECO:0000256" key="1">
    <source>
        <dbReference type="ARBA" id="ARBA00005044"/>
    </source>
</evidence>
<dbReference type="InterPro" id="IPR020541">
    <property type="entry name" value="Chorismate_synthase_CS"/>
</dbReference>
<dbReference type="NCBIfam" id="NF003793">
    <property type="entry name" value="PRK05382.1"/>
    <property type="match status" value="1"/>
</dbReference>
<accession>A0A6N7XD47</accession>
<dbReference type="NCBIfam" id="TIGR00033">
    <property type="entry name" value="aroC"/>
    <property type="match status" value="1"/>
</dbReference>
<dbReference type="InterPro" id="IPR000453">
    <property type="entry name" value="Chorismate_synth"/>
</dbReference>
<comment type="pathway">
    <text evidence="1 11">Metabolic intermediate biosynthesis; chorismate biosynthesis; chorismate from D-erythrose 4-phosphate and phosphoenolpyruvate: step 7/7.</text>
</comment>
<evidence type="ECO:0000256" key="11">
    <source>
        <dbReference type="HAMAP-Rule" id="MF_00300"/>
    </source>
</evidence>
<dbReference type="PIRSF" id="PIRSF001456">
    <property type="entry name" value="Chorismate_synth"/>
    <property type="match status" value="1"/>
</dbReference>
<comment type="subunit">
    <text evidence="11">Homotetramer.</text>
</comment>
<comment type="similarity">
    <text evidence="2 11">Belongs to the chorismate synthase family.</text>
</comment>
<keyword evidence="8 11" id="KW-0521">NADP</keyword>
<evidence type="ECO:0000256" key="10">
    <source>
        <dbReference type="ARBA" id="ARBA00023239"/>
    </source>
</evidence>
<dbReference type="GO" id="GO:0008652">
    <property type="term" value="P:amino acid biosynthetic process"/>
    <property type="evidence" value="ECO:0007669"/>
    <property type="project" value="UniProtKB-KW"/>
</dbReference>
<feature type="binding site" evidence="11">
    <location>
        <position position="288"/>
    </location>
    <ligand>
        <name>FMN</name>
        <dbReference type="ChEBI" id="CHEBI:58210"/>
    </ligand>
</feature>
<dbReference type="AlphaFoldDB" id="A0A6N7XD47"/>
<evidence type="ECO:0000256" key="8">
    <source>
        <dbReference type="ARBA" id="ARBA00022857"/>
    </source>
</evidence>
<evidence type="ECO:0000313" key="12">
    <source>
        <dbReference type="EMBL" id="MST61473.1"/>
    </source>
</evidence>
<dbReference type="EMBL" id="VUNE01000001">
    <property type="protein sequence ID" value="MST61473.1"/>
    <property type="molecule type" value="Genomic_DNA"/>
</dbReference>
<dbReference type="GO" id="GO:0009073">
    <property type="term" value="P:aromatic amino acid family biosynthetic process"/>
    <property type="evidence" value="ECO:0007669"/>
    <property type="project" value="UniProtKB-KW"/>
</dbReference>
<keyword evidence="10 11" id="KW-0456">Lyase</keyword>
<feature type="binding site" evidence="11">
    <location>
        <position position="52"/>
    </location>
    <ligand>
        <name>NADP(+)</name>
        <dbReference type="ChEBI" id="CHEBI:58349"/>
    </ligand>
</feature>
<dbReference type="SUPFAM" id="SSF103263">
    <property type="entry name" value="Chorismate synthase, AroC"/>
    <property type="match status" value="1"/>
</dbReference>
<dbReference type="GO" id="GO:0009423">
    <property type="term" value="P:chorismate biosynthetic process"/>
    <property type="evidence" value="ECO:0007669"/>
    <property type="project" value="UniProtKB-UniRule"/>
</dbReference>
<evidence type="ECO:0000256" key="9">
    <source>
        <dbReference type="ARBA" id="ARBA00023141"/>
    </source>
</evidence>
<dbReference type="HAMAP" id="MF_00300">
    <property type="entry name" value="Chorismate_synth"/>
    <property type="match status" value="1"/>
</dbReference>
<dbReference type="GO" id="GO:0005829">
    <property type="term" value="C:cytosol"/>
    <property type="evidence" value="ECO:0007669"/>
    <property type="project" value="TreeGrafter"/>
</dbReference>
<evidence type="ECO:0000313" key="13">
    <source>
        <dbReference type="Proteomes" id="UP000440713"/>
    </source>
</evidence>
<keyword evidence="5 11" id="KW-0285">Flavoprotein</keyword>
<comment type="caution">
    <text evidence="12">The sequence shown here is derived from an EMBL/GenBank/DDBJ whole genome shotgun (WGS) entry which is preliminary data.</text>
</comment>
<gene>
    <name evidence="11 12" type="primary">aroC</name>
    <name evidence="12" type="ORF">FYJ71_00555</name>
</gene>
<dbReference type="EC" id="4.2.3.5" evidence="3 11"/>
<keyword evidence="9 11" id="KW-0057">Aromatic amino acid biosynthesis</keyword>
<evidence type="ECO:0000256" key="3">
    <source>
        <dbReference type="ARBA" id="ARBA00013036"/>
    </source>
</evidence>
<dbReference type="PROSITE" id="PS00789">
    <property type="entry name" value="CHORISMATE_SYNTHASE_3"/>
    <property type="match status" value="1"/>
</dbReference>
<keyword evidence="13" id="KW-1185">Reference proteome</keyword>
<feature type="binding site" evidence="11">
    <location>
        <begin position="303"/>
        <end position="307"/>
    </location>
    <ligand>
        <name>FMN</name>
        <dbReference type="ChEBI" id="CHEBI:58210"/>
    </ligand>
</feature>
<comment type="function">
    <text evidence="11">Catalyzes the anti-1,4-elimination of the C-3 phosphate and the C-6 proR hydrogen from 5-enolpyruvylshikimate-3-phosphate (EPSP) to yield chorismate, which is the branch point compound that serves as the starting substrate for the three terminal pathways of aromatic amino acid biosynthesis. This reaction introduces a second double bond into the aromatic ring system.</text>
</comment>
<evidence type="ECO:0000256" key="7">
    <source>
        <dbReference type="ARBA" id="ARBA00022827"/>
    </source>
</evidence>
<dbReference type="GO" id="GO:0010181">
    <property type="term" value="F:FMN binding"/>
    <property type="evidence" value="ECO:0007669"/>
    <property type="project" value="TreeGrafter"/>
</dbReference>
<dbReference type="CDD" id="cd07304">
    <property type="entry name" value="Chorismate_synthase"/>
    <property type="match status" value="1"/>
</dbReference>
<dbReference type="GO" id="GO:0004107">
    <property type="term" value="F:chorismate synthase activity"/>
    <property type="evidence" value="ECO:0007669"/>
    <property type="project" value="UniProtKB-UniRule"/>
</dbReference>
<reference evidence="12 13" key="1">
    <citation type="submission" date="2019-08" db="EMBL/GenBank/DDBJ databases">
        <title>In-depth cultivation of the pig gut microbiome towards novel bacterial diversity and tailored functional studies.</title>
        <authorList>
            <person name="Wylensek D."/>
            <person name="Hitch T.C.A."/>
            <person name="Clavel T."/>
        </authorList>
    </citation>
    <scope>NUCLEOTIDE SEQUENCE [LARGE SCALE GENOMIC DNA]</scope>
    <source>
        <strain evidence="12 13">WCA-SAB-591-4A-A</strain>
    </source>
</reference>
<dbReference type="UniPathway" id="UPA00053">
    <property type="reaction ID" value="UER00090"/>
</dbReference>
<proteinExistence type="inferred from homology"/>
<evidence type="ECO:0000256" key="4">
    <source>
        <dbReference type="ARBA" id="ARBA00022605"/>
    </source>
</evidence>
<comment type="cofactor">
    <cofactor evidence="11">
        <name>FMNH2</name>
        <dbReference type="ChEBI" id="CHEBI:57618"/>
    </cofactor>
    <text evidence="11">Reduced FMN (FMNH(2)).</text>
</comment>
<dbReference type="PANTHER" id="PTHR21085">
    <property type="entry name" value="CHORISMATE SYNTHASE"/>
    <property type="match status" value="1"/>
</dbReference>
<protein>
    <recommendedName>
        <fullName evidence="3 11">Chorismate synthase</fullName>
        <shortName evidence="11">CS</shortName>
        <ecNumber evidence="3 11">4.2.3.5</ecNumber>
    </recommendedName>
    <alternativeName>
        <fullName evidence="11">5-enolpyruvylshikimate-3-phosphate phospholyase</fullName>
    </alternativeName>
</protein>
<organism evidence="12 13">
    <name type="scientific">Peptostreptococcus porci</name>
    <dbReference type="NCBI Taxonomy" id="2652282"/>
    <lineage>
        <taxon>Bacteria</taxon>
        <taxon>Bacillati</taxon>
        <taxon>Bacillota</taxon>
        <taxon>Clostridia</taxon>
        <taxon>Peptostreptococcales</taxon>
        <taxon>Peptostreptococcaceae</taxon>
        <taxon>Peptostreptococcus</taxon>
    </lineage>
</organism>
<dbReference type="InterPro" id="IPR035904">
    <property type="entry name" value="Chorismate_synth_AroC_sf"/>
</dbReference>
<comment type="catalytic activity">
    <reaction evidence="11">
        <text>5-O-(1-carboxyvinyl)-3-phosphoshikimate = chorismate + phosphate</text>
        <dbReference type="Rhea" id="RHEA:21020"/>
        <dbReference type="ChEBI" id="CHEBI:29748"/>
        <dbReference type="ChEBI" id="CHEBI:43474"/>
        <dbReference type="ChEBI" id="CHEBI:57701"/>
        <dbReference type="EC" id="4.2.3.5"/>
    </reaction>
</comment>
<keyword evidence="6 11" id="KW-0288">FMN</keyword>
<feature type="binding site" evidence="11">
    <location>
        <position position="47"/>
    </location>
    <ligand>
        <name>NADP(+)</name>
        <dbReference type="ChEBI" id="CHEBI:58349"/>
    </ligand>
</feature>
<comment type="caution">
    <text evidence="11">Lacks conserved residue(s) required for the propagation of feature annotation.</text>
</comment>
<evidence type="ECO:0000256" key="6">
    <source>
        <dbReference type="ARBA" id="ARBA00022643"/>
    </source>
</evidence>
<dbReference type="Pfam" id="PF01264">
    <property type="entry name" value="Chorismate_synt"/>
    <property type="match status" value="1"/>
</dbReference>
<sequence length="358" mass="39123">MSATFGNNIKTTVFGQSHGHYIGAVVDGLPLGFKIDMDKLEEFMRRRAPGKKYTTKRVEGDNVEFIAGVEDGTIISNTICAVIKNKDHNSTHYEIFKDIPRPSHADYVANIKYNGLMDMRGSGSFSGRLTAPICIVGGIAKQILQERGIQIASRLKQVGSEIDEAIDIANPDMEVLEEINRKNVPVISEKVEARIEKLLEGIREEKDSIGAKIECFATGIPIGLGEPNQDGIESILSSRIFSIPGVRAIEFGLGVEAAYMKGSEHNDEFKIRDKQVSTMTNNAGGIVGGISNGMPINFTVTMKPTASIGKQQRSFSMSKKESKYLQIEGRHDPCIAIRALPVIEAVCAIVLLDLIDIL</sequence>
<dbReference type="Proteomes" id="UP000440713">
    <property type="component" value="Unassembled WGS sequence"/>
</dbReference>
<dbReference type="Gene3D" id="3.60.150.10">
    <property type="entry name" value="Chorismate synthase AroC"/>
    <property type="match status" value="1"/>
</dbReference>
<evidence type="ECO:0000256" key="2">
    <source>
        <dbReference type="ARBA" id="ARBA00008014"/>
    </source>
</evidence>
<name>A0A6N7XD47_9FIRM</name>
<keyword evidence="4 11" id="KW-0028">Amino-acid biosynthesis</keyword>